<dbReference type="EMBL" id="VWLE01000494">
    <property type="protein sequence ID" value="KAA3940214.1"/>
    <property type="molecule type" value="Genomic_DNA"/>
</dbReference>
<feature type="chain" id="PRO_5024317384" evidence="1">
    <location>
        <begin position="21"/>
        <end position="106"/>
    </location>
</feature>
<protein>
    <submittedName>
        <fullName evidence="2">Endoglucanase</fullName>
    </submittedName>
</protein>
<dbReference type="AlphaFoldDB" id="A0A5M5BXS2"/>
<dbReference type="PROSITE" id="PS51257">
    <property type="entry name" value="PROKAR_LIPOPROTEIN"/>
    <property type="match status" value="1"/>
</dbReference>
<reference evidence="2 3" key="1">
    <citation type="journal article" date="2019" name="Nat. Med.">
        <title>A library of human gut bacterial isolates paired with longitudinal multiomics data enables mechanistic microbiome research.</title>
        <authorList>
            <person name="Poyet M."/>
            <person name="Groussin M."/>
            <person name="Gibbons S.M."/>
            <person name="Avila-Pacheco J."/>
            <person name="Jiang X."/>
            <person name="Kearney S.M."/>
            <person name="Perrotta A.R."/>
            <person name="Berdy B."/>
            <person name="Zhao S."/>
            <person name="Lieberman T.D."/>
            <person name="Swanson P.K."/>
            <person name="Smith M."/>
            <person name="Roesemann S."/>
            <person name="Alexander J.E."/>
            <person name="Rich S.A."/>
            <person name="Livny J."/>
            <person name="Vlamakis H."/>
            <person name="Clish C."/>
            <person name="Bullock K."/>
            <person name="Deik A."/>
            <person name="Scott J."/>
            <person name="Pierce K.A."/>
            <person name="Xavier R.J."/>
            <person name="Alm E.J."/>
        </authorList>
    </citation>
    <scope>NUCLEOTIDE SEQUENCE [LARGE SCALE GENOMIC DNA]</scope>
    <source>
        <strain evidence="2 3">BIOML-A163</strain>
    </source>
</reference>
<comment type="caution">
    <text evidence="2">The sequence shown here is derived from an EMBL/GenBank/DDBJ whole genome shotgun (WGS) entry which is preliminary data.</text>
</comment>
<evidence type="ECO:0000313" key="3">
    <source>
        <dbReference type="Proteomes" id="UP000323717"/>
    </source>
</evidence>
<feature type="non-terminal residue" evidence="2">
    <location>
        <position position="106"/>
    </location>
</feature>
<name>A0A5M5BXS2_BACOV</name>
<gene>
    <name evidence="2" type="ORF">F3D71_23665</name>
</gene>
<evidence type="ECO:0000256" key="1">
    <source>
        <dbReference type="SAM" id="SignalP"/>
    </source>
</evidence>
<keyword evidence="1" id="KW-0732">Signal</keyword>
<feature type="signal peptide" evidence="1">
    <location>
        <begin position="1"/>
        <end position="20"/>
    </location>
</feature>
<sequence>MKLKNLWLIAVAILIYACNAEETRSWEVTFDPNKPKDPNEQSIINVAAGKFYKMNVVANSAYADKAPLDPWTSGTKLTDEETGTLSTKNRGVGWEAQTVEVIIDLG</sequence>
<dbReference type="Proteomes" id="UP000323717">
    <property type="component" value="Unassembled WGS sequence"/>
</dbReference>
<accession>A0A5M5BXS2</accession>
<organism evidence="2 3">
    <name type="scientific">Bacteroides ovatus</name>
    <dbReference type="NCBI Taxonomy" id="28116"/>
    <lineage>
        <taxon>Bacteria</taxon>
        <taxon>Pseudomonadati</taxon>
        <taxon>Bacteroidota</taxon>
        <taxon>Bacteroidia</taxon>
        <taxon>Bacteroidales</taxon>
        <taxon>Bacteroidaceae</taxon>
        <taxon>Bacteroides</taxon>
    </lineage>
</organism>
<evidence type="ECO:0000313" key="2">
    <source>
        <dbReference type="EMBL" id="KAA3940214.1"/>
    </source>
</evidence>
<proteinExistence type="predicted"/>